<dbReference type="SUPFAM" id="SSF53098">
    <property type="entry name" value="Ribonuclease H-like"/>
    <property type="match status" value="1"/>
</dbReference>
<dbReference type="InterPro" id="IPR045290">
    <property type="entry name" value="MOC1-like"/>
</dbReference>
<dbReference type="InterPro" id="IPR012337">
    <property type="entry name" value="RNaseH-like_sf"/>
</dbReference>
<organism evidence="1">
    <name type="scientific">uncultured Caudovirales phage</name>
    <dbReference type="NCBI Taxonomy" id="2100421"/>
    <lineage>
        <taxon>Viruses</taxon>
        <taxon>Duplodnaviria</taxon>
        <taxon>Heunggongvirae</taxon>
        <taxon>Uroviricota</taxon>
        <taxon>Caudoviricetes</taxon>
        <taxon>Peduoviridae</taxon>
        <taxon>Maltschvirus</taxon>
        <taxon>Maltschvirus maltsch</taxon>
    </lineage>
</organism>
<dbReference type="GO" id="GO:0003676">
    <property type="term" value="F:nucleic acid binding"/>
    <property type="evidence" value="ECO:0007669"/>
    <property type="project" value="InterPro"/>
</dbReference>
<accession>A0A6J7W6Z4</accession>
<name>A0A6J7W6Z4_9CAUD</name>
<dbReference type="EMBL" id="LR798196">
    <property type="protein sequence ID" value="CAB5144517.1"/>
    <property type="molecule type" value="Genomic_DNA"/>
</dbReference>
<reference evidence="1" key="1">
    <citation type="submission" date="2020-05" db="EMBL/GenBank/DDBJ databases">
        <authorList>
            <person name="Chiriac C."/>
            <person name="Salcher M."/>
            <person name="Ghai R."/>
            <person name="Kavagutti S V."/>
        </authorList>
    </citation>
    <scope>NUCLEOTIDE SEQUENCE</scope>
</reference>
<protein>
    <submittedName>
        <fullName evidence="1">Uncharacterized protein</fullName>
    </submittedName>
</protein>
<dbReference type="PANTHER" id="PTHR36015">
    <property type="entry name" value="HOLLIDAY JUNCTION RESOLVASE MOC1, CHLOROPLASTIC-RELATED"/>
    <property type="match status" value="1"/>
</dbReference>
<sequence length="164" mass="18223">MTTHILGVDPGLTGAFALLNKTTRALITFPMPTRTIKGKTTVDGPELAAWFDVHRNLIDVAYVEQVSSRPRQAGQFQFGINTGLIHGMLYASIVPWVLVPPTQWKFHFALKRLETESYRDKKNDSRALAAKLFPHHAHAFARVKDDGVAEASLIALYGLNQGKQ</sequence>
<dbReference type="CDD" id="cd22992">
    <property type="entry name" value="MOC1"/>
    <property type="match status" value="1"/>
</dbReference>
<evidence type="ECO:0000313" key="1">
    <source>
        <dbReference type="EMBL" id="CAB5144517.1"/>
    </source>
</evidence>
<proteinExistence type="predicted"/>
<dbReference type="Gene3D" id="3.30.420.10">
    <property type="entry name" value="Ribonuclease H-like superfamily/Ribonuclease H"/>
    <property type="match status" value="1"/>
</dbReference>
<gene>
    <name evidence="1" type="ORF">UFOVP147_17</name>
</gene>
<dbReference type="PANTHER" id="PTHR36015:SF6">
    <property type="entry name" value="HOLLIDAY JUNCTION RESOLVASE MOC1, CHLOROPLASTIC-RELATED"/>
    <property type="match status" value="1"/>
</dbReference>
<dbReference type="GO" id="GO:0008821">
    <property type="term" value="F:crossover junction DNA endonuclease activity"/>
    <property type="evidence" value="ECO:0007669"/>
    <property type="project" value="InterPro"/>
</dbReference>
<dbReference type="InterPro" id="IPR036397">
    <property type="entry name" value="RNaseH_sf"/>
</dbReference>